<dbReference type="Proteomes" id="UP000694460">
    <property type="component" value="Unassembled WGS sequence"/>
</dbReference>
<reference evidence="1 2" key="1">
    <citation type="submission" date="2021-03" db="EMBL/GenBank/DDBJ databases">
        <title>Sequencing the genomes of 1000 actinobacteria strains.</title>
        <authorList>
            <person name="Klenk H.-P."/>
        </authorList>
    </citation>
    <scope>NUCLEOTIDE SEQUENCE [LARGE SCALE GENOMIC DNA]</scope>
    <source>
        <strain evidence="1 2">DSM 46713</strain>
    </source>
</reference>
<keyword evidence="2" id="KW-1185">Reference proteome</keyword>
<accession>A0ABS5A3E6</accession>
<dbReference type="EMBL" id="JAGIOP010000003">
    <property type="protein sequence ID" value="MBP2456285.1"/>
    <property type="molecule type" value="Genomic_DNA"/>
</dbReference>
<name>A0ABS5A3E6_9MYCO</name>
<proteinExistence type="predicted"/>
<protein>
    <recommendedName>
        <fullName evidence="3">Transposase</fullName>
    </recommendedName>
</protein>
<evidence type="ECO:0000313" key="2">
    <source>
        <dbReference type="Proteomes" id="UP000694460"/>
    </source>
</evidence>
<sequence>MLVEHITAPGDLTILVERDRYQKKRAFASVGIWTTDTKFTSYLSNRSQLGSEPLGHCLGVDINGQRLA</sequence>
<evidence type="ECO:0008006" key="3">
    <source>
        <dbReference type="Google" id="ProtNLM"/>
    </source>
</evidence>
<evidence type="ECO:0000313" key="1">
    <source>
        <dbReference type="EMBL" id="MBP2456285.1"/>
    </source>
</evidence>
<organism evidence="1 2">
    <name type="scientific">Mycolicibacterium lutetiense</name>
    <dbReference type="NCBI Taxonomy" id="1641992"/>
    <lineage>
        <taxon>Bacteria</taxon>
        <taxon>Bacillati</taxon>
        <taxon>Actinomycetota</taxon>
        <taxon>Actinomycetes</taxon>
        <taxon>Mycobacteriales</taxon>
        <taxon>Mycobacteriaceae</taxon>
        <taxon>Mycolicibacterium</taxon>
    </lineage>
</organism>
<gene>
    <name evidence="1" type="ORF">JOF57_006261</name>
</gene>
<comment type="caution">
    <text evidence="1">The sequence shown here is derived from an EMBL/GenBank/DDBJ whole genome shotgun (WGS) entry which is preliminary data.</text>
</comment>